<dbReference type="Pfam" id="PF00561">
    <property type="entry name" value="Abhydrolase_1"/>
    <property type="match status" value="1"/>
</dbReference>
<dbReference type="Proteomes" id="UP000664203">
    <property type="component" value="Unassembled WGS sequence"/>
</dbReference>
<dbReference type="AlphaFoldDB" id="A0A8H3IRN1"/>
<proteinExistence type="predicted"/>
<dbReference type="InterPro" id="IPR000073">
    <property type="entry name" value="AB_hydrolase_1"/>
</dbReference>
<dbReference type="InterPro" id="IPR050266">
    <property type="entry name" value="AB_hydrolase_sf"/>
</dbReference>
<dbReference type="GO" id="GO:0016020">
    <property type="term" value="C:membrane"/>
    <property type="evidence" value="ECO:0007669"/>
    <property type="project" value="TreeGrafter"/>
</dbReference>
<organism evidence="2 3">
    <name type="scientific">Alectoria fallacina</name>
    <dbReference type="NCBI Taxonomy" id="1903189"/>
    <lineage>
        <taxon>Eukaryota</taxon>
        <taxon>Fungi</taxon>
        <taxon>Dikarya</taxon>
        <taxon>Ascomycota</taxon>
        <taxon>Pezizomycotina</taxon>
        <taxon>Lecanoromycetes</taxon>
        <taxon>OSLEUM clade</taxon>
        <taxon>Lecanoromycetidae</taxon>
        <taxon>Lecanorales</taxon>
        <taxon>Lecanorineae</taxon>
        <taxon>Parmeliaceae</taxon>
        <taxon>Alectoria</taxon>
    </lineage>
</organism>
<accession>A0A8H3IRN1</accession>
<dbReference type="OrthoDB" id="294702at2759"/>
<dbReference type="PANTHER" id="PTHR43798:SF33">
    <property type="entry name" value="HYDROLASE, PUTATIVE (AFU_ORTHOLOGUE AFUA_2G14860)-RELATED"/>
    <property type="match status" value="1"/>
</dbReference>
<evidence type="ECO:0000313" key="2">
    <source>
        <dbReference type="EMBL" id="CAF9937777.1"/>
    </source>
</evidence>
<gene>
    <name evidence="2" type="ORF">ALECFALPRED_007387</name>
</gene>
<dbReference type="PANTHER" id="PTHR43798">
    <property type="entry name" value="MONOACYLGLYCEROL LIPASE"/>
    <property type="match status" value="1"/>
</dbReference>
<protein>
    <recommendedName>
        <fullName evidence="1">AB hydrolase-1 domain-containing protein</fullName>
    </recommendedName>
</protein>
<dbReference type="Gene3D" id="3.40.50.1820">
    <property type="entry name" value="alpha/beta hydrolase"/>
    <property type="match status" value="1"/>
</dbReference>
<name>A0A8H3IRN1_9LECA</name>
<reference evidence="2" key="1">
    <citation type="submission" date="2021-03" db="EMBL/GenBank/DDBJ databases">
        <authorList>
            <person name="Tagirdzhanova G."/>
        </authorList>
    </citation>
    <scope>NUCLEOTIDE SEQUENCE</scope>
</reference>
<feature type="domain" description="AB hydrolase-1" evidence="1">
    <location>
        <begin position="38"/>
        <end position="142"/>
    </location>
</feature>
<dbReference type="EMBL" id="CAJPDR010000488">
    <property type="protein sequence ID" value="CAF9937777.1"/>
    <property type="molecule type" value="Genomic_DNA"/>
</dbReference>
<evidence type="ECO:0000259" key="1">
    <source>
        <dbReference type="Pfam" id="PF00561"/>
    </source>
</evidence>
<keyword evidence="3" id="KW-1185">Reference proteome</keyword>
<evidence type="ECO:0000313" key="3">
    <source>
        <dbReference type="Proteomes" id="UP000664203"/>
    </source>
</evidence>
<dbReference type="InterPro" id="IPR029058">
    <property type="entry name" value="AB_hydrolase_fold"/>
</dbReference>
<dbReference type="SUPFAM" id="SSF53474">
    <property type="entry name" value="alpha/beta-Hydrolases"/>
    <property type="match status" value="1"/>
</dbReference>
<comment type="caution">
    <text evidence="2">The sequence shown here is derived from an EMBL/GenBank/DDBJ whole genome shotgun (WGS) entry which is preliminary data.</text>
</comment>
<sequence length="271" mass="29961">MTKPISKWSISEKAGLISIGTHQLYVSTLGPIRMPGNPLLIVFAGANAACESWKPVTSLLQDTVRVLLYDRSGLGRSEHGPHRDTGPMAADELSMLLKAVDLSGPYVLVAHSYGGCVAREFLHLHGKDVAGMVLSETGTETKCQYAEEQYRRQVLGDCPLSVIRGESAFSARRMEDVSVLDAQRRAREGMLEAMGKADEQLKREQLRLSRNSRFRNVPDCGHDVHLTRPDVIAEEVGWVLSSLYTVRTKRGRVGLAKSRLFVRIYQALGLS</sequence>